<keyword evidence="6" id="KW-0472">Membrane</keyword>
<evidence type="ECO:0000256" key="2">
    <source>
        <dbReference type="ARBA" id="ARBA00010488"/>
    </source>
</evidence>
<evidence type="ECO:0000256" key="5">
    <source>
        <dbReference type="ARBA" id="ARBA00022944"/>
    </source>
</evidence>
<dbReference type="Proteomes" id="UP001244242">
    <property type="component" value="Unassembled WGS sequence"/>
</dbReference>
<dbReference type="Gene3D" id="3.40.50.12580">
    <property type="match status" value="1"/>
</dbReference>
<evidence type="ECO:0000256" key="4">
    <source>
        <dbReference type="ARBA" id="ARBA00022679"/>
    </source>
</evidence>
<dbReference type="PANTHER" id="PTHR37316:SF3">
    <property type="entry name" value="TEICHOIC ACID GLYCEROL-PHOSPHATE TRANSFERASE"/>
    <property type="match status" value="1"/>
</dbReference>
<dbReference type="InterPro" id="IPR043149">
    <property type="entry name" value="TagF_N"/>
</dbReference>
<dbReference type="EMBL" id="JASCQO010000035">
    <property type="protein sequence ID" value="MDI5934375.1"/>
    <property type="molecule type" value="Genomic_DNA"/>
</dbReference>
<keyword evidence="8" id="KW-1185">Reference proteome</keyword>
<keyword evidence="4" id="KW-0808">Transferase</keyword>
<accession>A0ABT6VL18</accession>
<protein>
    <submittedName>
        <fullName evidence="7">CDP-glycerol glycerophosphotransferase family protein</fullName>
    </submittedName>
</protein>
<evidence type="ECO:0000313" key="8">
    <source>
        <dbReference type="Proteomes" id="UP001244242"/>
    </source>
</evidence>
<dbReference type="RefSeq" id="WP_282721929.1">
    <property type="nucleotide sequence ID" value="NZ_JASCQO010000035.1"/>
</dbReference>
<evidence type="ECO:0000256" key="3">
    <source>
        <dbReference type="ARBA" id="ARBA00022475"/>
    </source>
</evidence>
<evidence type="ECO:0000256" key="6">
    <source>
        <dbReference type="ARBA" id="ARBA00023136"/>
    </source>
</evidence>
<gene>
    <name evidence="7" type="ORF">QLQ84_11315</name>
</gene>
<name>A0ABT6VL18_9GAMM</name>
<comment type="subcellular location">
    <subcellularLocation>
        <location evidence="1">Cell membrane</location>
        <topology evidence="1">Peripheral membrane protein</topology>
    </subcellularLocation>
</comment>
<comment type="similarity">
    <text evidence="2">Belongs to the CDP-glycerol glycerophosphotransferase family.</text>
</comment>
<keyword evidence="5" id="KW-0777">Teichoic acid biosynthesis</keyword>
<sequence>MIVPRNRKLWVFGSSSGHKYADHSRMLFEHMHENRDDSGIRVVWSTKSDEIRKELTNRGYPVVKADSLSGFLTTVCAGVCIYTHYAHDHNRIAAFGAYKIQLWHGIPLKRFKAVSGLLEKGKAGRFSRDMHNRMLGMQRVIFPWANPTWDLLVFQSEVDRDRTGLAFSGTYRRGVVAGSIRGEYLKKKACENAKRTKRILYAPTHRELGRESLFKKVPAPDAETLTSALHDMQATLEVRLHPFQEKEPLPDVFRRDPVRHVDNSVCDDIYEDLCTFDLLITDYSSIFIDVLPLGMPVIFLAPDHLEYSSDDQGFFSEKYTVPGPVALSWSEALSLCDEILNNGNDRWRKDREEATQFYFGDGFRSESAMKNVVAEARGDLGL</sequence>
<evidence type="ECO:0000256" key="1">
    <source>
        <dbReference type="ARBA" id="ARBA00004202"/>
    </source>
</evidence>
<dbReference type="Pfam" id="PF04464">
    <property type="entry name" value="Glyphos_transf"/>
    <property type="match status" value="1"/>
</dbReference>
<dbReference type="Gene3D" id="3.40.50.11820">
    <property type="match status" value="1"/>
</dbReference>
<reference evidence="7 8" key="1">
    <citation type="submission" date="2023-04" db="EMBL/GenBank/DDBJ databases">
        <title>Halomonas strains isolated from rhizosphere soil.</title>
        <authorList>
            <person name="Xu L."/>
            <person name="Sun J.-Q."/>
        </authorList>
    </citation>
    <scope>NUCLEOTIDE SEQUENCE [LARGE SCALE GENOMIC DNA]</scope>
    <source>
        <strain evidence="7 8">LN1S58</strain>
    </source>
</reference>
<dbReference type="InterPro" id="IPR051612">
    <property type="entry name" value="Teichoic_Acid_Biosynth"/>
</dbReference>
<dbReference type="InterPro" id="IPR043148">
    <property type="entry name" value="TagF_C"/>
</dbReference>
<comment type="caution">
    <text evidence="7">The sequence shown here is derived from an EMBL/GenBank/DDBJ whole genome shotgun (WGS) entry which is preliminary data.</text>
</comment>
<dbReference type="InterPro" id="IPR007554">
    <property type="entry name" value="Glycerophosphate_synth"/>
</dbReference>
<proteinExistence type="inferred from homology"/>
<keyword evidence="3" id="KW-1003">Cell membrane</keyword>
<organism evidence="7 8">
    <name type="scientific">Halomonas kalidii</name>
    <dbReference type="NCBI Taxonomy" id="3043293"/>
    <lineage>
        <taxon>Bacteria</taxon>
        <taxon>Pseudomonadati</taxon>
        <taxon>Pseudomonadota</taxon>
        <taxon>Gammaproteobacteria</taxon>
        <taxon>Oceanospirillales</taxon>
        <taxon>Halomonadaceae</taxon>
        <taxon>Halomonas</taxon>
    </lineage>
</organism>
<evidence type="ECO:0000313" key="7">
    <source>
        <dbReference type="EMBL" id="MDI5934375.1"/>
    </source>
</evidence>
<dbReference type="PANTHER" id="PTHR37316">
    <property type="entry name" value="TEICHOIC ACID GLYCEROL-PHOSPHATE PRIMASE"/>
    <property type="match status" value="1"/>
</dbReference>